<dbReference type="InterPro" id="IPR017937">
    <property type="entry name" value="Thioredoxin_CS"/>
</dbReference>
<dbReference type="InterPro" id="IPR005746">
    <property type="entry name" value="Thioredoxin"/>
</dbReference>
<dbReference type="PROSITE" id="PS51352">
    <property type="entry name" value="THIOREDOXIN_2"/>
    <property type="match status" value="1"/>
</dbReference>
<dbReference type="Pfam" id="PF00085">
    <property type="entry name" value="Thioredoxin"/>
    <property type="match status" value="1"/>
</dbReference>
<comment type="caution">
    <text evidence="6">The sequence shown here is derived from an EMBL/GenBank/DDBJ whole genome shotgun (WGS) entry which is preliminary data.</text>
</comment>
<dbReference type="EMBL" id="CAUYUE010000003">
    <property type="protein sequence ID" value="CAK0755017.1"/>
    <property type="molecule type" value="Genomic_DNA"/>
</dbReference>
<keyword evidence="7" id="KW-1185">Reference proteome</keyword>
<evidence type="ECO:0000259" key="5">
    <source>
        <dbReference type="PROSITE" id="PS51352"/>
    </source>
</evidence>
<dbReference type="InterPro" id="IPR013766">
    <property type="entry name" value="Thioredoxin_domain"/>
</dbReference>
<dbReference type="Gene3D" id="3.40.30.10">
    <property type="entry name" value="Glutaredoxin"/>
    <property type="match status" value="1"/>
</dbReference>
<dbReference type="FunFam" id="3.40.30.10:FF:000001">
    <property type="entry name" value="Thioredoxin"/>
    <property type="match status" value="1"/>
</dbReference>
<evidence type="ECO:0000313" key="6">
    <source>
        <dbReference type="EMBL" id="CAK0755017.1"/>
    </source>
</evidence>
<name>A0AAV1HWL5_9CHLO</name>
<evidence type="ECO:0000256" key="2">
    <source>
        <dbReference type="ARBA" id="ARBA00022982"/>
    </source>
</evidence>
<dbReference type="CDD" id="cd02947">
    <property type="entry name" value="TRX_family"/>
    <property type="match status" value="1"/>
</dbReference>
<gene>
    <name evidence="6" type="ORF">CVIRNUC_002341</name>
</gene>
<dbReference type="GO" id="GO:0015035">
    <property type="term" value="F:protein-disulfide reductase activity"/>
    <property type="evidence" value="ECO:0007669"/>
    <property type="project" value="InterPro"/>
</dbReference>
<dbReference type="SUPFAM" id="SSF52833">
    <property type="entry name" value="Thioredoxin-like"/>
    <property type="match status" value="1"/>
</dbReference>
<reference evidence="6 7" key="1">
    <citation type="submission" date="2023-10" db="EMBL/GenBank/DDBJ databases">
        <authorList>
            <person name="Maclean D."/>
            <person name="Macfadyen A."/>
        </authorList>
    </citation>
    <scope>NUCLEOTIDE SEQUENCE [LARGE SCALE GENOMIC DNA]</scope>
</reference>
<dbReference type="GO" id="GO:0005737">
    <property type="term" value="C:cytoplasm"/>
    <property type="evidence" value="ECO:0007669"/>
    <property type="project" value="TreeGrafter"/>
</dbReference>
<accession>A0AAV1HWL5</accession>
<dbReference type="NCBIfam" id="TIGR01068">
    <property type="entry name" value="thioredoxin"/>
    <property type="match status" value="1"/>
</dbReference>
<organism evidence="6 7">
    <name type="scientific">Coccomyxa viridis</name>
    <dbReference type="NCBI Taxonomy" id="1274662"/>
    <lineage>
        <taxon>Eukaryota</taxon>
        <taxon>Viridiplantae</taxon>
        <taxon>Chlorophyta</taxon>
        <taxon>core chlorophytes</taxon>
        <taxon>Trebouxiophyceae</taxon>
        <taxon>Trebouxiophyceae incertae sedis</taxon>
        <taxon>Coccomyxaceae</taxon>
        <taxon>Coccomyxa</taxon>
    </lineage>
</organism>
<keyword evidence="3" id="KW-1015">Disulfide bond</keyword>
<dbReference type="Proteomes" id="UP001314263">
    <property type="component" value="Unassembled WGS sequence"/>
</dbReference>
<keyword evidence="2" id="KW-0249">Electron transport</keyword>
<dbReference type="PRINTS" id="PR00421">
    <property type="entry name" value="THIOREDOXIN"/>
</dbReference>
<evidence type="ECO:0000256" key="1">
    <source>
        <dbReference type="ARBA" id="ARBA00022448"/>
    </source>
</evidence>
<evidence type="ECO:0000313" key="7">
    <source>
        <dbReference type="Proteomes" id="UP001314263"/>
    </source>
</evidence>
<keyword evidence="1" id="KW-0813">Transport</keyword>
<dbReference type="PANTHER" id="PTHR45663">
    <property type="entry name" value="GEO12009P1"/>
    <property type="match status" value="1"/>
</dbReference>
<dbReference type="PROSITE" id="PS00194">
    <property type="entry name" value="THIOREDOXIN_1"/>
    <property type="match status" value="1"/>
</dbReference>
<feature type="domain" description="Thioredoxin" evidence="5">
    <location>
        <begin position="62"/>
        <end position="176"/>
    </location>
</feature>
<evidence type="ECO:0000256" key="4">
    <source>
        <dbReference type="ARBA" id="ARBA00023284"/>
    </source>
</evidence>
<keyword evidence="4" id="KW-0676">Redox-active center</keyword>
<dbReference type="InterPro" id="IPR036249">
    <property type="entry name" value="Thioredoxin-like_sf"/>
</dbReference>
<proteinExistence type="predicted"/>
<protein>
    <recommendedName>
        <fullName evidence="5">Thioredoxin domain-containing protein</fullName>
    </recommendedName>
</protein>
<sequence length="176" mass="18958">MVANALAASLIRSPFTPSWSEPSRICTASHRVAFIQNAGGRRGAPLLKVEQAAPRGQSIVVRAENAQTATDAAPAVSDSNWKELVLESSVPVIVDFWAPWCGPCRMIAPLIDELAVEYGDKIKAFKLNTDESPGVAAEYGIRSIPTVMIFKDGTKMDTVIGAVPKTTLTQTLEKYL</sequence>
<evidence type="ECO:0000256" key="3">
    <source>
        <dbReference type="ARBA" id="ARBA00023157"/>
    </source>
</evidence>
<dbReference type="AlphaFoldDB" id="A0AAV1HWL5"/>
<dbReference type="PANTHER" id="PTHR45663:SF11">
    <property type="entry name" value="GEO12009P1"/>
    <property type="match status" value="1"/>
</dbReference>